<name>A0A484NR97_9ASTE</name>
<dbReference type="EMBL" id="OOIL02006828">
    <property type="protein sequence ID" value="VFR02485.1"/>
    <property type="molecule type" value="Genomic_DNA"/>
</dbReference>
<evidence type="ECO:0000313" key="1">
    <source>
        <dbReference type="EMBL" id="VFR02485.1"/>
    </source>
</evidence>
<protein>
    <submittedName>
        <fullName evidence="1">Uncharacterized protein</fullName>
    </submittedName>
</protein>
<gene>
    <name evidence="1" type="ORF">CCAM_LOCUS44260</name>
</gene>
<reference evidence="1 2" key="1">
    <citation type="submission" date="2018-04" db="EMBL/GenBank/DDBJ databases">
        <authorList>
            <person name="Vogel A."/>
        </authorList>
    </citation>
    <scope>NUCLEOTIDE SEQUENCE [LARGE SCALE GENOMIC DNA]</scope>
</reference>
<dbReference type="AlphaFoldDB" id="A0A484NR97"/>
<sequence length="104" mass="11137">MLSTCIPVLGTYARSACPASYKSLNRLSPSITLLFRPFTHVRHYPPTSPQSLPSHIYALPSISLFSVSSPTSFAATAVCSRTSFTPHHLAISPTAPPSMASSPY</sequence>
<proteinExistence type="predicted"/>
<evidence type="ECO:0000313" key="2">
    <source>
        <dbReference type="Proteomes" id="UP000595140"/>
    </source>
</evidence>
<keyword evidence="2" id="KW-1185">Reference proteome</keyword>
<accession>A0A484NR97</accession>
<dbReference type="Proteomes" id="UP000595140">
    <property type="component" value="Unassembled WGS sequence"/>
</dbReference>
<organism evidence="1 2">
    <name type="scientific">Cuscuta campestris</name>
    <dbReference type="NCBI Taxonomy" id="132261"/>
    <lineage>
        <taxon>Eukaryota</taxon>
        <taxon>Viridiplantae</taxon>
        <taxon>Streptophyta</taxon>
        <taxon>Embryophyta</taxon>
        <taxon>Tracheophyta</taxon>
        <taxon>Spermatophyta</taxon>
        <taxon>Magnoliopsida</taxon>
        <taxon>eudicotyledons</taxon>
        <taxon>Gunneridae</taxon>
        <taxon>Pentapetalae</taxon>
        <taxon>asterids</taxon>
        <taxon>lamiids</taxon>
        <taxon>Solanales</taxon>
        <taxon>Convolvulaceae</taxon>
        <taxon>Cuscuteae</taxon>
        <taxon>Cuscuta</taxon>
        <taxon>Cuscuta subgen. Grammica</taxon>
        <taxon>Cuscuta sect. Cleistogrammica</taxon>
    </lineage>
</organism>